<gene>
    <name evidence="3" type="ORF">ATEIFO6365_0008031200</name>
</gene>
<dbReference type="CDD" id="cd09917">
    <property type="entry name" value="F-box_SF"/>
    <property type="match status" value="1"/>
</dbReference>
<dbReference type="EMBL" id="BLJY01000008">
    <property type="protein sequence ID" value="GFF18368.1"/>
    <property type="molecule type" value="Genomic_DNA"/>
</dbReference>
<accession>A0A5M3ZAE3</accession>
<evidence type="ECO:0000259" key="1">
    <source>
        <dbReference type="Pfam" id="PF12937"/>
    </source>
</evidence>
<name>A0A5M3ZAE3_ASPTE</name>
<evidence type="ECO:0000259" key="2">
    <source>
        <dbReference type="Pfam" id="PF24969"/>
    </source>
</evidence>
<dbReference type="Pfam" id="PF24969">
    <property type="entry name" value="LRR_15"/>
    <property type="match status" value="1"/>
</dbReference>
<proteinExistence type="predicted"/>
<dbReference type="SUPFAM" id="SSF52047">
    <property type="entry name" value="RNI-like"/>
    <property type="match status" value="1"/>
</dbReference>
<keyword evidence="4" id="KW-1185">Reference proteome</keyword>
<dbReference type="InterPro" id="IPR056867">
    <property type="entry name" value="LRR_15"/>
</dbReference>
<dbReference type="InterPro" id="IPR036047">
    <property type="entry name" value="F-box-like_dom_sf"/>
</dbReference>
<feature type="domain" description="F-box" evidence="1">
    <location>
        <begin position="1"/>
        <end position="36"/>
    </location>
</feature>
<organism evidence="3 4">
    <name type="scientific">Aspergillus terreus</name>
    <dbReference type="NCBI Taxonomy" id="33178"/>
    <lineage>
        <taxon>Eukaryota</taxon>
        <taxon>Fungi</taxon>
        <taxon>Dikarya</taxon>
        <taxon>Ascomycota</taxon>
        <taxon>Pezizomycotina</taxon>
        <taxon>Eurotiomycetes</taxon>
        <taxon>Eurotiomycetidae</taxon>
        <taxon>Eurotiales</taxon>
        <taxon>Aspergillaceae</taxon>
        <taxon>Aspergillus</taxon>
        <taxon>Aspergillus subgen. Circumdati</taxon>
    </lineage>
</organism>
<dbReference type="InterPro" id="IPR001810">
    <property type="entry name" value="F-box_dom"/>
</dbReference>
<feature type="domain" description="Leucine-rich repeat" evidence="2">
    <location>
        <begin position="168"/>
        <end position="308"/>
    </location>
</feature>
<dbReference type="VEuPathDB" id="FungiDB:ATEG_06566"/>
<dbReference type="Gene3D" id="3.80.10.10">
    <property type="entry name" value="Ribonuclease Inhibitor"/>
    <property type="match status" value="1"/>
</dbReference>
<reference evidence="3 4" key="1">
    <citation type="submission" date="2020-01" db="EMBL/GenBank/DDBJ databases">
        <title>Aspergillus terreus IFO 6365 whole genome shotgun sequence.</title>
        <authorList>
            <person name="Kanamasa S."/>
            <person name="Takahashi H."/>
        </authorList>
    </citation>
    <scope>NUCLEOTIDE SEQUENCE [LARGE SCALE GENOMIC DNA]</scope>
    <source>
        <strain evidence="3 4">IFO 6365</strain>
    </source>
</reference>
<protein>
    <submittedName>
        <fullName evidence="3">Uncharacterized protein</fullName>
    </submittedName>
</protein>
<dbReference type="Proteomes" id="UP000452235">
    <property type="component" value="Unassembled WGS sequence"/>
</dbReference>
<evidence type="ECO:0000313" key="4">
    <source>
        <dbReference type="Proteomes" id="UP000452235"/>
    </source>
</evidence>
<dbReference type="AlphaFoldDB" id="A0A5M3ZAE3"/>
<sequence>MDRLPVEIVLTIVHEIPDLHDRLHLLQVCQRWRALFLATAFRSIDIAWSQLRCLVGVAIANLAIRSSVREVSVDISAPKVKQLDAQFALGPAIQDLVDLLSESPVEWEAWRYQLSRNRIEAWIALLLALLPSLTAISARHNRPEGWITRVVAKAAWKQPPFDTSTFSALQRLESLDLTWRDLSVVMNHREYLPFFHLPSLRTLRLGPVQEPQTPYKVADHPAFLPAPGTSLVESLVLDYFCNGRHGMADFITSCANLKRFVYQHTNDMIWVSNEEAQHFADLDPSFRPWCFHAALLTQKHSLEVLHLNHLGHAFIPTQDGWEYRNVADVNSHNRWFGSLTEFPKL</sequence>
<dbReference type="InterPro" id="IPR032675">
    <property type="entry name" value="LRR_dom_sf"/>
</dbReference>
<comment type="caution">
    <text evidence="3">The sequence shown here is derived from an EMBL/GenBank/DDBJ whole genome shotgun (WGS) entry which is preliminary data.</text>
</comment>
<dbReference type="SUPFAM" id="SSF81383">
    <property type="entry name" value="F-box domain"/>
    <property type="match status" value="1"/>
</dbReference>
<dbReference type="Pfam" id="PF12937">
    <property type="entry name" value="F-box-like"/>
    <property type="match status" value="1"/>
</dbReference>
<evidence type="ECO:0000313" key="3">
    <source>
        <dbReference type="EMBL" id="GFF18368.1"/>
    </source>
</evidence>
<dbReference type="OrthoDB" id="5130616at2759"/>